<dbReference type="InterPro" id="IPR001509">
    <property type="entry name" value="Epimerase_deHydtase"/>
</dbReference>
<keyword evidence="4" id="KW-1185">Reference proteome</keyword>
<evidence type="ECO:0000313" key="4">
    <source>
        <dbReference type="Proteomes" id="UP001165427"/>
    </source>
</evidence>
<dbReference type="PANTHER" id="PTHR43000">
    <property type="entry name" value="DTDP-D-GLUCOSE 4,6-DEHYDRATASE-RELATED"/>
    <property type="match status" value="1"/>
</dbReference>
<dbReference type="Proteomes" id="UP001165427">
    <property type="component" value="Unassembled WGS sequence"/>
</dbReference>
<comment type="caution">
    <text evidence="3">The sequence shown here is derived from an EMBL/GenBank/DDBJ whole genome shotgun (WGS) entry which is preliminary data.</text>
</comment>
<comment type="similarity">
    <text evidence="1">Belongs to the NAD(P)-dependent epimerase/dehydratase family.</text>
</comment>
<dbReference type="InterPro" id="IPR036291">
    <property type="entry name" value="NAD(P)-bd_dom_sf"/>
</dbReference>
<dbReference type="SUPFAM" id="SSF51735">
    <property type="entry name" value="NAD(P)-binding Rossmann-fold domains"/>
    <property type="match status" value="1"/>
</dbReference>
<feature type="domain" description="NAD-dependent epimerase/dehydratase" evidence="2">
    <location>
        <begin position="3"/>
        <end position="129"/>
    </location>
</feature>
<evidence type="ECO:0000259" key="2">
    <source>
        <dbReference type="Pfam" id="PF01370"/>
    </source>
</evidence>
<evidence type="ECO:0000313" key="3">
    <source>
        <dbReference type="EMBL" id="MCJ8502778.1"/>
    </source>
</evidence>
<gene>
    <name evidence="3" type="ORF">MRX98_19535</name>
</gene>
<feature type="domain" description="NAD-dependent epimerase/dehydratase" evidence="2">
    <location>
        <begin position="172"/>
        <end position="282"/>
    </location>
</feature>
<reference evidence="3" key="1">
    <citation type="submission" date="2022-04" db="EMBL/GenBank/DDBJ databases">
        <title>Desulfatitalea alkaliphila sp. nov., a novel anaerobic sulfate-reducing bacterium isolated from terrestrial mud volcano, Taman Peninsula, Russia.</title>
        <authorList>
            <person name="Khomyakova M.A."/>
            <person name="Merkel A.Y."/>
            <person name="Slobodkin A.I."/>
        </authorList>
    </citation>
    <scope>NUCLEOTIDE SEQUENCE</scope>
    <source>
        <strain evidence="3">M08but</strain>
    </source>
</reference>
<dbReference type="AlphaFoldDB" id="A0AA41RDE5"/>
<sequence>MHILITGGAGFIGSHTADALIARGHRVTLLDNLHPTVHPNGKPSYLHPDARFLQGDVRDADTWRKALEGVEAVYHLAAYQDYLPDFSTFFSVNAVSTALLYEVLVAEPTRFKVGKVVVAASQAVMGEGRYRCPACSIQGDGDLFPDIRLESQLAKGQWDHTCPACGNTLQWQPSDEQVVRPCNQYALSKHSQEQIAIQLGRRYGIPSVAMRYSIVQGPRQSFYNAYSGAMRIFALSLLLGQPPMIYEDGRQVRDFVNIADVVEANCLVLDHPDAAYQVFNVGGGHAWTVARFYDTMQQVVGKQLAPRMEGQYRYGDTRHIFSDTGRLQALGWRPRRGVEESIGDYWAYLTAHQEPREILDYAEKRMRRLNVIRQSGQAE</sequence>
<accession>A0AA41RDE5</accession>
<protein>
    <submittedName>
        <fullName evidence="3">NAD-dependent epimerase/dehydratase family protein</fullName>
    </submittedName>
</protein>
<dbReference type="Pfam" id="PF01370">
    <property type="entry name" value="Epimerase"/>
    <property type="match status" value="2"/>
</dbReference>
<proteinExistence type="inferred from homology"/>
<dbReference type="EMBL" id="JALJRB010000033">
    <property type="protein sequence ID" value="MCJ8502778.1"/>
    <property type="molecule type" value="Genomic_DNA"/>
</dbReference>
<organism evidence="3 4">
    <name type="scientific">Desulfatitalea alkaliphila</name>
    <dbReference type="NCBI Taxonomy" id="2929485"/>
    <lineage>
        <taxon>Bacteria</taxon>
        <taxon>Pseudomonadati</taxon>
        <taxon>Thermodesulfobacteriota</taxon>
        <taxon>Desulfobacteria</taxon>
        <taxon>Desulfobacterales</taxon>
        <taxon>Desulfosarcinaceae</taxon>
        <taxon>Desulfatitalea</taxon>
    </lineage>
</organism>
<dbReference type="Gene3D" id="3.40.50.720">
    <property type="entry name" value="NAD(P)-binding Rossmann-like Domain"/>
    <property type="match status" value="1"/>
</dbReference>
<name>A0AA41RDE5_9BACT</name>
<dbReference type="RefSeq" id="WP_246914121.1">
    <property type="nucleotide sequence ID" value="NZ_JALJRB010000033.1"/>
</dbReference>
<evidence type="ECO:0000256" key="1">
    <source>
        <dbReference type="ARBA" id="ARBA00007637"/>
    </source>
</evidence>